<dbReference type="EMBL" id="JBBPFD010000017">
    <property type="protein sequence ID" value="KAK7891563.1"/>
    <property type="molecule type" value="Genomic_DNA"/>
</dbReference>
<dbReference type="AlphaFoldDB" id="A0AAW0NF17"/>
<evidence type="ECO:0000313" key="2">
    <source>
        <dbReference type="Proteomes" id="UP001460270"/>
    </source>
</evidence>
<accession>A0AAW0NF17</accession>
<gene>
    <name evidence="1" type="ORF">WMY93_023526</name>
</gene>
<proteinExistence type="predicted"/>
<reference evidence="2" key="1">
    <citation type="submission" date="2024-04" db="EMBL/GenBank/DDBJ databases">
        <title>Salinicola lusitanus LLJ914,a marine bacterium isolated from the Okinawa Trough.</title>
        <authorList>
            <person name="Li J."/>
        </authorList>
    </citation>
    <scope>NUCLEOTIDE SEQUENCE [LARGE SCALE GENOMIC DNA]</scope>
</reference>
<organism evidence="1 2">
    <name type="scientific">Mugilogobius chulae</name>
    <name type="common">yellowstripe goby</name>
    <dbReference type="NCBI Taxonomy" id="88201"/>
    <lineage>
        <taxon>Eukaryota</taxon>
        <taxon>Metazoa</taxon>
        <taxon>Chordata</taxon>
        <taxon>Craniata</taxon>
        <taxon>Vertebrata</taxon>
        <taxon>Euteleostomi</taxon>
        <taxon>Actinopterygii</taxon>
        <taxon>Neopterygii</taxon>
        <taxon>Teleostei</taxon>
        <taxon>Neoteleostei</taxon>
        <taxon>Acanthomorphata</taxon>
        <taxon>Gobiaria</taxon>
        <taxon>Gobiiformes</taxon>
        <taxon>Gobioidei</taxon>
        <taxon>Gobiidae</taxon>
        <taxon>Gobionellinae</taxon>
        <taxon>Mugilogobius</taxon>
    </lineage>
</organism>
<name>A0AAW0NF17_9GOBI</name>
<sequence>MAELRKLRRQFISYTKMAQLCQRVCPVTEERSIVAVWLLVVHVMSWCSSKKTKRYQMVEGPRHVVTNVILYRHPDAEHCHTPCSQRVAAKKYWVLVTPESNSHELRDAELFS</sequence>
<dbReference type="Proteomes" id="UP001460270">
    <property type="component" value="Unassembled WGS sequence"/>
</dbReference>
<keyword evidence="2" id="KW-1185">Reference proteome</keyword>
<protein>
    <submittedName>
        <fullName evidence="1">Uncharacterized protein</fullName>
    </submittedName>
</protein>
<comment type="caution">
    <text evidence="1">The sequence shown here is derived from an EMBL/GenBank/DDBJ whole genome shotgun (WGS) entry which is preliminary data.</text>
</comment>
<evidence type="ECO:0000313" key="1">
    <source>
        <dbReference type="EMBL" id="KAK7891563.1"/>
    </source>
</evidence>